<reference evidence="5" key="2">
    <citation type="journal article" date="2018" name="Plant J.">
        <title>The Sorghum bicolor reference genome: improved assembly, gene annotations, a transcriptome atlas, and signatures of genome organization.</title>
        <authorList>
            <person name="McCormick R.F."/>
            <person name="Truong S.K."/>
            <person name="Sreedasyam A."/>
            <person name="Jenkins J."/>
            <person name="Shu S."/>
            <person name="Sims D."/>
            <person name="Kennedy M."/>
            <person name="Amirebrahimi M."/>
            <person name="Weers B.D."/>
            <person name="McKinley B."/>
            <person name="Mattison A."/>
            <person name="Morishige D.T."/>
            <person name="Grimwood J."/>
            <person name="Schmutz J."/>
            <person name="Mullet J.E."/>
        </authorList>
    </citation>
    <scope>NUCLEOTIDE SEQUENCE [LARGE SCALE GENOMIC DNA]</scope>
    <source>
        <strain evidence="5">cv. BTx623</strain>
    </source>
</reference>
<dbReference type="SUPFAM" id="SSF52047">
    <property type="entry name" value="RNI-like"/>
    <property type="match status" value="1"/>
</dbReference>
<dbReference type="Pfam" id="PF23598">
    <property type="entry name" value="LRR_14"/>
    <property type="match status" value="1"/>
</dbReference>
<feature type="region of interest" description="Disordered" evidence="2">
    <location>
        <begin position="456"/>
        <end position="516"/>
    </location>
</feature>
<dbReference type="InParanoid" id="A0A194YQ54"/>
<feature type="compositionally biased region" description="Basic and acidic residues" evidence="2">
    <location>
        <begin position="483"/>
        <end position="505"/>
    </location>
</feature>
<feature type="compositionally biased region" description="Basic and acidic residues" evidence="2">
    <location>
        <begin position="775"/>
        <end position="789"/>
    </location>
</feature>
<feature type="compositionally biased region" description="Low complexity" evidence="2">
    <location>
        <begin position="607"/>
        <end position="618"/>
    </location>
</feature>
<feature type="compositionally biased region" description="Basic and acidic residues" evidence="2">
    <location>
        <begin position="1212"/>
        <end position="1227"/>
    </location>
</feature>
<evidence type="ECO:0000259" key="3">
    <source>
        <dbReference type="Pfam" id="PF23598"/>
    </source>
</evidence>
<feature type="region of interest" description="Disordered" evidence="2">
    <location>
        <begin position="329"/>
        <end position="437"/>
    </location>
</feature>
<dbReference type="OrthoDB" id="1934998at2759"/>
<evidence type="ECO:0000256" key="1">
    <source>
        <dbReference type="ARBA" id="ARBA00022737"/>
    </source>
</evidence>
<feature type="compositionally biased region" description="Polar residues" evidence="2">
    <location>
        <begin position="1202"/>
        <end position="1211"/>
    </location>
</feature>
<dbReference type="ExpressionAtlas" id="A0A194YQ54">
    <property type="expression patterns" value="baseline and differential"/>
</dbReference>
<feature type="domain" description="Disease resistance R13L4/SHOC-2-like LRR" evidence="3">
    <location>
        <begin position="860"/>
        <end position="1012"/>
    </location>
</feature>
<proteinExistence type="predicted"/>
<name>A0A194YQ54_SORBI</name>
<dbReference type="EMBL" id="CM000763">
    <property type="protein sequence ID" value="KXG30368.1"/>
    <property type="molecule type" value="Genomic_DNA"/>
</dbReference>
<evidence type="ECO:0000313" key="4">
    <source>
        <dbReference type="EMBL" id="KXG30368.1"/>
    </source>
</evidence>
<feature type="region of interest" description="Disordered" evidence="2">
    <location>
        <begin position="1166"/>
        <end position="1227"/>
    </location>
</feature>
<dbReference type="PANTHER" id="PTHR47186">
    <property type="entry name" value="LEUCINE-RICH REPEAT-CONTAINING PROTEIN 57"/>
    <property type="match status" value="1"/>
</dbReference>
<feature type="compositionally biased region" description="Basic and acidic residues" evidence="2">
    <location>
        <begin position="405"/>
        <end position="423"/>
    </location>
</feature>
<evidence type="ECO:0000313" key="5">
    <source>
        <dbReference type="Proteomes" id="UP000000768"/>
    </source>
</evidence>
<dbReference type="InterPro" id="IPR055414">
    <property type="entry name" value="LRR_R13L4/SHOC2-like"/>
</dbReference>
<feature type="region of interest" description="Disordered" evidence="2">
    <location>
        <begin position="1"/>
        <end position="317"/>
    </location>
</feature>
<feature type="compositionally biased region" description="Low complexity" evidence="2">
    <location>
        <begin position="114"/>
        <end position="123"/>
    </location>
</feature>
<keyword evidence="5" id="KW-1185">Reference proteome</keyword>
<dbReference type="InterPro" id="IPR032675">
    <property type="entry name" value="LRR_dom_sf"/>
</dbReference>
<feature type="region of interest" description="Disordered" evidence="2">
    <location>
        <begin position="708"/>
        <end position="804"/>
    </location>
</feature>
<organism evidence="4 5">
    <name type="scientific">Sorghum bicolor</name>
    <name type="common">Sorghum</name>
    <name type="synonym">Sorghum vulgare</name>
    <dbReference type="NCBI Taxonomy" id="4558"/>
    <lineage>
        <taxon>Eukaryota</taxon>
        <taxon>Viridiplantae</taxon>
        <taxon>Streptophyta</taxon>
        <taxon>Embryophyta</taxon>
        <taxon>Tracheophyta</taxon>
        <taxon>Spermatophyta</taxon>
        <taxon>Magnoliopsida</taxon>
        <taxon>Liliopsida</taxon>
        <taxon>Poales</taxon>
        <taxon>Poaceae</taxon>
        <taxon>PACMAD clade</taxon>
        <taxon>Panicoideae</taxon>
        <taxon>Andropogonodae</taxon>
        <taxon>Andropogoneae</taxon>
        <taxon>Sorghinae</taxon>
        <taxon>Sorghum</taxon>
    </lineage>
</organism>
<accession>A0A194YQ54</accession>
<feature type="compositionally biased region" description="Basic and acidic residues" evidence="2">
    <location>
        <begin position="230"/>
        <end position="250"/>
    </location>
</feature>
<feature type="compositionally biased region" description="Low complexity" evidence="2">
    <location>
        <begin position="263"/>
        <end position="277"/>
    </location>
</feature>
<sequence>MAEPGKETAATPPPLPQETVPHALAGAAVAEPNLKFDTPFSASQDTETAGGGAATLDSALPKAESAHRPPPPPQETVAMAAVGAPEQTTTEADAQQPVATMPQKAAALPPPAETPAQESAAPAAPTPPPQKQESGVPERASSVHEEEKDVEKAREEKGEEKPARRRWRCLRAAVCLLFLRPKSEETKPATPPGDKQPALGLEEKKPTPGEMAPPPQKDGGSAVRVPSKPEAGKREGETKPAALDGKRPEPGQEQGATLPPPAKTSSEQTTATAAEAGGAEKQRAAPAPQQPPRKQEGGAPEQAPSVQEGEENPARRRWRWLQAAVGLLFLRPTGGGAGETKQPVSKMEDKKPTPGEMPLPVDSAGKPAVKKGDSDMTPPAQDGKKPASGQQQQKKPSRKHSAGAARKEKDQGEQSKGRRDETQAGKTTPQLEGEHPSLKKFRIVATLVQFAMSLYKKHQRPQSQSQSQSQEEEKPETPSGPGGKEDGEAKTEEKQLASVLEDEKKTQHRQRHHPNWRREEVRLEHILEEAFTRLLATEYNKVLSGVRQKCLLTFSVFELASEVKKQAMIYWWVAEFHLRHRSDPPPPAARAPPPPPAAAAAGGGGRSDSPAAAAQGKGAVVADSRGDDAESIFFMLSDHGFLVPIKNWCSKVIHGCQVNPLVHWMLKRQARGDRFAELDDKGSPADLQLNSSILCLTSGNRPVLQKMRMEDESQPQPQPQQQTRKKDEPRPQSQAGRKSKKSKSNKVEDQQQPTTTKDEAQVGSSKSMAAADNAASHKDEDTTQAKDTKGAQNIKPSPDQLEHANEIPPLFKGKRVILNVNAHVYPISKSAFLNLAECLVVLQLGRWNNLDDKTYMEVNGLESQDAIGKLKNLRYLGLRGLSRLTELPKGIESLKKLVILDMRGCQNLVKVVSSVIKQLRQLTHLDLTECYMLEHIGQGITSLTELQVFKGFVFATGTQGKNKACRIQDLKKLKKLQKLTVSITTDANVGKGEMAELKYLTSLRKLTITWSEIPSILEGDSEKVKKKREELVERWTSFQLPKDLMKLDIRCYPKGELKLERHEKLEKLYLRGGDMQRFSANKSASIKTLRLRYLKKFTMEWQDICSELKNIEYVEIVLNNQDAMRGKDKSELVTKDAEDKEVKRIYKDVMKIPDFTLDGHGVWTKDQKEEDNKQKFLASNKDAMEKNKASGPSEPAEDSSTKDASSITSGNKDGDKAATKEQAAKEE</sequence>
<protein>
    <recommendedName>
        <fullName evidence="3">Disease resistance R13L4/SHOC-2-like LRR domain-containing protein</fullName>
    </recommendedName>
</protein>
<dbReference type="Gene3D" id="3.80.10.10">
    <property type="entry name" value="Ribonuclease Inhibitor"/>
    <property type="match status" value="1"/>
</dbReference>
<dbReference type="Proteomes" id="UP000000768">
    <property type="component" value="Chromosome 4"/>
</dbReference>
<dbReference type="eggNOG" id="ENOG502QSXD">
    <property type="taxonomic scope" value="Eukaryota"/>
</dbReference>
<reference evidence="4 5" key="1">
    <citation type="journal article" date="2009" name="Nature">
        <title>The Sorghum bicolor genome and the diversification of grasses.</title>
        <authorList>
            <person name="Paterson A.H."/>
            <person name="Bowers J.E."/>
            <person name="Bruggmann R."/>
            <person name="Dubchak I."/>
            <person name="Grimwood J."/>
            <person name="Gundlach H."/>
            <person name="Haberer G."/>
            <person name="Hellsten U."/>
            <person name="Mitros T."/>
            <person name="Poliakov A."/>
            <person name="Schmutz J."/>
            <person name="Spannagl M."/>
            <person name="Tang H."/>
            <person name="Wang X."/>
            <person name="Wicker T."/>
            <person name="Bharti A.K."/>
            <person name="Chapman J."/>
            <person name="Feltus F.A."/>
            <person name="Gowik U."/>
            <person name="Grigoriev I.V."/>
            <person name="Lyons E."/>
            <person name="Maher C.A."/>
            <person name="Martis M."/>
            <person name="Narechania A."/>
            <person name="Otillar R.P."/>
            <person name="Penning B.W."/>
            <person name="Salamov A.A."/>
            <person name="Wang Y."/>
            <person name="Zhang L."/>
            <person name="Carpita N.C."/>
            <person name="Freeling M."/>
            <person name="Gingle A.R."/>
            <person name="Hash C.T."/>
            <person name="Keller B."/>
            <person name="Klein P."/>
            <person name="Kresovich S."/>
            <person name="McCann M.C."/>
            <person name="Ming R."/>
            <person name="Peterson D.G."/>
            <person name="Mehboob-ur-Rahman"/>
            <person name="Ware D."/>
            <person name="Westhoff P."/>
            <person name="Mayer K.F."/>
            <person name="Messing J."/>
            <person name="Rokhsar D.S."/>
        </authorList>
    </citation>
    <scope>NUCLEOTIDE SEQUENCE [LARGE SCALE GENOMIC DNA]</scope>
    <source>
        <strain evidence="5">cv. BTx623</strain>
    </source>
</reference>
<gene>
    <name evidence="4" type="ORF">SORBI_3004G172400</name>
</gene>
<keyword evidence="1" id="KW-0677">Repeat</keyword>
<dbReference type="Gramene" id="KXG30368">
    <property type="protein sequence ID" value="KXG30368"/>
    <property type="gene ID" value="SORBI_3004G172400"/>
</dbReference>
<feature type="region of interest" description="Disordered" evidence="2">
    <location>
        <begin position="583"/>
        <end position="618"/>
    </location>
</feature>
<feature type="compositionally biased region" description="Basic residues" evidence="2">
    <location>
        <begin position="506"/>
        <end position="515"/>
    </location>
</feature>
<feature type="compositionally biased region" description="Basic and acidic residues" evidence="2">
    <location>
        <begin position="141"/>
        <end position="162"/>
    </location>
</feature>
<evidence type="ECO:0000256" key="2">
    <source>
        <dbReference type="SAM" id="MobiDB-lite"/>
    </source>
</evidence>
<dbReference type="PANTHER" id="PTHR47186:SF54">
    <property type="entry name" value="DISEASE RESISTANCE RPP13-LIKE PROTEIN 4"/>
    <property type="match status" value="1"/>
</dbReference>
<dbReference type="AlphaFoldDB" id="A0A194YQ54"/>
<feature type="compositionally biased region" description="Pro residues" evidence="2">
    <location>
        <begin position="584"/>
        <end position="597"/>
    </location>
</feature>